<dbReference type="Proteomes" id="UP000011991">
    <property type="component" value="Unassembled WGS sequence"/>
</dbReference>
<sequence>MGVKSLVAPRIRHDPNSQIKRKKRVKLGTPLTFKQFSQPHLQRSGM</sequence>
<dbReference type="PATRIC" id="fig|1265738.3.peg.2293"/>
<dbReference type="EMBL" id="ANOG01000322">
    <property type="protein sequence ID" value="EMI20787.1"/>
    <property type="molecule type" value="Genomic_DNA"/>
</dbReference>
<accession>M5RZI0</accession>
<evidence type="ECO:0000313" key="2">
    <source>
        <dbReference type="EMBL" id="EMI20787.1"/>
    </source>
</evidence>
<name>M5RZI0_9BACT</name>
<dbReference type="AlphaFoldDB" id="M5RZI0"/>
<feature type="region of interest" description="Disordered" evidence="1">
    <location>
        <begin position="1"/>
        <end position="22"/>
    </location>
</feature>
<reference evidence="2 3" key="1">
    <citation type="journal article" date="2013" name="Mar. Genomics">
        <title>Expression of sulfatases in Rhodopirellula baltica and the diversity of sulfatases in the genus Rhodopirellula.</title>
        <authorList>
            <person name="Wegner C.E."/>
            <person name="Richter-Heitmann T."/>
            <person name="Klindworth A."/>
            <person name="Klockow C."/>
            <person name="Richter M."/>
            <person name="Achstetter T."/>
            <person name="Glockner F.O."/>
            <person name="Harder J."/>
        </authorList>
    </citation>
    <scope>NUCLEOTIDE SEQUENCE [LARGE SCALE GENOMIC DNA]</scope>
    <source>
        <strain evidence="2 3">SM1</strain>
    </source>
</reference>
<gene>
    <name evidence="2" type="ORF">RMSM_02286</name>
</gene>
<evidence type="ECO:0000256" key="1">
    <source>
        <dbReference type="SAM" id="MobiDB-lite"/>
    </source>
</evidence>
<comment type="caution">
    <text evidence="2">The sequence shown here is derived from an EMBL/GenBank/DDBJ whole genome shotgun (WGS) entry which is preliminary data.</text>
</comment>
<keyword evidence="3" id="KW-1185">Reference proteome</keyword>
<proteinExistence type="predicted"/>
<evidence type="ECO:0000313" key="3">
    <source>
        <dbReference type="Proteomes" id="UP000011991"/>
    </source>
</evidence>
<organism evidence="2 3">
    <name type="scientific">Rhodopirellula maiorica SM1</name>
    <dbReference type="NCBI Taxonomy" id="1265738"/>
    <lineage>
        <taxon>Bacteria</taxon>
        <taxon>Pseudomonadati</taxon>
        <taxon>Planctomycetota</taxon>
        <taxon>Planctomycetia</taxon>
        <taxon>Pirellulales</taxon>
        <taxon>Pirellulaceae</taxon>
        <taxon>Novipirellula</taxon>
    </lineage>
</organism>
<protein>
    <submittedName>
        <fullName evidence="2">Uncharacterized protein</fullName>
    </submittedName>
</protein>